<dbReference type="AlphaFoldDB" id="A0A7J2TGZ7"/>
<sequence length="71" mass="7870">MKGTLLAKEIDIETALVVKRKVYPDFCLVVLKKERKMLVVKPLALMENNLIENDSLKTPATSAGIGKVVML</sequence>
<reference evidence="1" key="1">
    <citation type="journal article" date="2020" name="mSystems">
        <title>Genome- and Community-Level Interaction Insights into Carbon Utilization and Element Cycling Functions of Hydrothermarchaeota in Hydrothermal Sediment.</title>
        <authorList>
            <person name="Zhou Z."/>
            <person name="Liu Y."/>
            <person name="Xu W."/>
            <person name="Pan J."/>
            <person name="Luo Z.H."/>
            <person name="Li M."/>
        </authorList>
    </citation>
    <scope>NUCLEOTIDE SEQUENCE [LARGE SCALE GENOMIC DNA]</scope>
    <source>
        <strain evidence="1">SpSt-26</strain>
    </source>
</reference>
<dbReference type="EMBL" id="DSLA01000034">
    <property type="protein sequence ID" value="HEH34900.1"/>
    <property type="molecule type" value="Genomic_DNA"/>
</dbReference>
<gene>
    <name evidence="1" type="ORF">ENP88_01840</name>
</gene>
<protein>
    <submittedName>
        <fullName evidence="1">Uncharacterized protein</fullName>
    </submittedName>
</protein>
<evidence type="ECO:0000313" key="1">
    <source>
        <dbReference type="EMBL" id="HEH34900.1"/>
    </source>
</evidence>
<name>A0A7J2TGZ7_ARCFL</name>
<comment type="caution">
    <text evidence="1">The sequence shown here is derived from an EMBL/GenBank/DDBJ whole genome shotgun (WGS) entry which is preliminary data.</text>
</comment>
<proteinExistence type="predicted"/>
<accession>A0A7J2TGZ7</accession>
<organism evidence="1">
    <name type="scientific">Archaeoglobus fulgidus</name>
    <dbReference type="NCBI Taxonomy" id="2234"/>
    <lineage>
        <taxon>Archaea</taxon>
        <taxon>Methanobacteriati</taxon>
        <taxon>Methanobacteriota</taxon>
        <taxon>Archaeoglobi</taxon>
        <taxon>Archaeoglobales</taxon>
        <taxon>Archaeoglobaceae</taxon>
        <taxon>Archaeoglobus</taxon>
    </lineage>
</organism>